<feature type="compositionally biased region" description="Acidic residues" evidence="1">
    <location>
        <begin position="744"/>
        <end position="755"/>
    </location>
</feature>
<dbReference type="Pfam" id="PF00168">
    <property type="entry name" value="C2"/>
    <property type="match status" value="1"/>
</dbReference>
<evidence type="ECO:0000313" key="4">
    <source>
        <dbReference type="Proteomes" id="UP000297245"/>
    </source>
</evidence>
<keyword evidence="4" id="KW-1185">Reference proteome</keyword>
<dbReference type="SUPFAM" id="SSF49562">
    <property type="entry name" value="C2 domain (Calcium/lipid-binding domain, CaLB)"/>
    <property type="match status" value="1"/>
</dbReference>
<feature type="region of interest" description="Disordered" evidence="1">
    <location>
        <begin position="374"/>
        <end position="420"/>
    </location>
</feature>
<protein>
    <recommendedName>
        <fullName evidence="2">C2 domain-containing protein</fullName>
    </recommendedName>
</protein>
<feature type="compositionally biased region" description="Basic and acidic residues" evidence="1">
    <location>
        <begin position="465"/>
        <end position="478"/>
    </location>
</feature>
<dbReference type="Proteomes" id="UP000297245">
    <property type="component" value="Unassembled WGS sequence"/>
</dbReference>
<name>A0A4V4HEK7_DENBC</name>
<feature type="region of interest" description="Disordered" evidence="1">
    <location>
        <begin position="703"/>
        <end position="785"/>
    </location>
</feature>
<feature type="compositionally biased region" description="Basic and acidic residues" evidence="1">
    <location>
        <begin position="756"/>
        <end position="778"/>
    </location>
</feature>
<dbReference type="OrthoDB" id="73919at2759"/>
<reference evidence="3 4" key="1">
    <citation type="journal article" date="2019" name="Nat. Ecol. Evol.">
        <title>Megaphylogeny resolves global patterns of mushroom evolution.</title>
        <authorList>
            <person name="Varga T."/>
            <person name="Krizsan K."/>
            <person name="Foldi C."/>
            <person name="Dima B."/>
            <person name="Sanchez-Garcia M."/>
            <person name="Sanchez-Ramirez S."/>
            <person name="Szollosi G.J."/>
            <person name="Szarkandi J.G."/>
            <person name="Papp V."/>
            <person name="Albert L."/>
            <person name="Andreopoulos W."/>
            <person name="Angelini C."/>
            <person name="Antonin V."/>
            <person name="Barry K.W."/>
            <person name="Bougher N.L."/>
            <person name="Buchanan P."/>
            <person name="Buyck B."/>
            <person name="Bense V."/>
            <person name="Catcheside P."/>
            <person name="Chovatia M."/>
            <person name="Cooper J."/>
            <person name="Damon W."/>
            <person name="Desjardin D."/>
            <person name="Finy P."/>
            <person name="Geml J."/>
            <person name="Haridas S."/>
            <person name="Hughes K."/>
            <person name="Justo A."/>
            <person name="Karasinski D."/>
            <person name="Kautmanova I."/>
            <person name="Kiss B."/>
            <person name="Kocsube S."/>
            <person name="Kotiranta H."/>
            <person name="LaButti K.M."/>
            <person name="Lechner B.E."/>
            <person name="Liimatainen K."/>
            <person name="Lipzen A."/>
            <person name="Lukacs Z."/>
            <person name="Mihaltcheva S."/>
            <person name="Morgado L.N."/>
            <person name="Niskanen T."/>
            <person name="Noordeloos M.E."/>
            <person name="Ohm R.A."/>
            <person name="Ortiz-Santana B."/>
            <person name="Ovrebo C."/>
            <person name="Racz N."/>
            <person name="Riley R."/>
            <person name="Savchenko A."/>
            <person name="Shiryaev A."/>
            <person name="Soop K."/>
            <person name="Spirin V."/>
            <person name="Szebenyi C."/>
            <person name="Tomsovsky M."/>
            <person name="Tulloss R.E."/>
            <person name="Uehling J."/>
            <person name="Grigoriev I.V."/>
            <person name="Vagvolgyi C."/>
            <person name="Papp T."/>
            <person name="Martin F.M."/>
            <person name="Miettinen O."/>
            <person name="Hibbett D.S."/>
            <person name="Nagy L.G."/>
        </authorList>
    </citation>
    <scope>NUCLEOTIDE SEQUENCE [LARGE SCALE GENOMIC DNA]</scope>
    <source>
        <strain evidence="3 4">CBS 962.96</strain>
    </source>
</reference>
<dbReference type="Gene3D" id="2.60.40.150">
    <property type="entry name" value="C2 domain"/>
    <property type="match status" value="1"/>
</dbReference>
<sequence length="785" mass="84970">MSSLIEKISESVHNAKHNAHDLAKVTKAFAEEKLIDVKYVDLEIQFIGASNLPRMDAFGLSDPYFVASLHSHVDAPTESTPSYASTSSSSSSHSSSRISFVSTVQPHTLTPVWNELWRIRNVPSTADLVVEILDKDVGAPRDDYIGKFKVSVNPGAKECEIEGPALDLGKVVGLRKDRGTFWLKITSHPSPLPPPVSTLPSFLFAGPIRYSIHFSPTVGLLTNLPDARLYCTWKMYLVGVGVWFREVVKEGEEDDGKGKGKIEGMEEGVPTNAGGGESGDREKPLPPPPSYSSSPSSPAPDFPTPNRLLPQNQIRRDPVTHLPIFRPLHQHWNVKYKAAQQIFGQGPGSFAVRSGIQAGHRMLYARSTRNGFGVLGGGAQGQGQSQGQGQGQQGQGQHGQGHGQGQGHEHMRGQSEEETKRIGDDLRRLLCGSVNVNPNAQREPGNGLLRAFTSNNNNNNNNQESDSKSAAEQAEKESAGFVDPPPSVQPASSSQAGGGGTTQGPSSSKSRIKPTIYTYIISSEDDSFRFSETGAAFFVDFASKHALHANCGETVRYSGEFHVRPRVPTGNGWDGFSEDMRDEDVEWELVFDNNSGTYAPDAKLLPRLKGLLEGNFCGGPLFPKDYSALDNPPPPPSSEDNNSNFSAQKKKSISGFHVVTYAQSDPGLKQSVEATRNYALKYRGVRREEFEPQVGEGEVTLSQRVSMRSSSKPGKAGAGASAVTGDGSGETRRGGRKGELGVEGYDDDEELEGEGEEGRKKEAKGLRERLDRVEEGVRKMGVGRG</sequence>
<dbReference type="EMBL" id="ML179307">
    <property type="protein sequence ID" value="THU91395.1"/>
    <property type="molecule type" value="Genomic_DNA"/>
</dbReference>
<dbReference type="PANTHER" id="PTHR47800:SF5">
    <property type="entry name" value="FER-1-LIKE PROTEIN 6"/>
    <property type="match status" value="1"/>
</dbReference>
<feature type="compositionally biased region" description="Basic and acidic residues" evidence="1">
    <location>
        <begin position="253"/>
        <end position="264"/>
    </location>
</feature>
<evidence type="ECO:0000313" key="3">
    <source>
        <dbReference type="EMBL" id="THU91395.1"/>
    </source>
</evidence>
<feature type="compositionally biased region" description="Basic and acidic residues" evidence="1">
    <location>
        <begin position="729"/>
        <end position="740"/>
    </location>
</feature>
<feature type="region of interest" description="Disordered" evidence="1">
    <location>
        <begin position="435"/>
        <end position="510"/>
    </location>
</feature>
<dbReference type="AlphaFoldDB" id="A0A4V4HEK7"/>
<accession>A0A4V4HEK7</accession>
<feature type="region of interest" description="Disordered" evidence="1">
    <location>
        <begin position="625"/>
        <end position="649"/>
    </location>
</feature>
<dbReference type="SMART" id="SM00239">
    <property type="entry name" value="C2"/>
    <property type="match status" value="1"/>
</dbReference>
<evidence type="ECO:0000259" key="2">
    <source>
        <dbReference type="PROSITE" id="PS50004"/>
    </source>
</evidence>
<organism evidence="3 4">
    <name type="scientific">Dendrothele bispora (strain CBS 962.96)</name>
    <dbReference type="NCBI Taxonomy" id="1314807"/>
    <lineage>
        <taxon>Eukaryota</taxon>
        <taxon>Fungi</taxon>
        <taxon>Dikarya</taxon>
        <taxon>Basidiomycota</taxon>
        <taxon>Agaricomycotina</taxon>
        <taxon>Agaricomycetes</taxon>
        <taxon>Agaricomycetidae</taxon>
        <taxon>Agaricales</taxon>
        <taxon>Agaricales incertae sedis</taxon>
        <taxon>Dendrothele</taxon>
    </lineage>
</organism>
<dbReference type="InterPro" id="IPR035892">
    <property type="entry name" value="C2_domain_sf"/>
</dbReference>
<dbReference type="PANTHER" id="PTHR47800">
    <property type="entry name" value="C2 DOMAIN-CONTAINING PROTEIN"/>
    <property type="match status" value="1"/>
</dbReference>
<dbReference type="PROSITE" id="PS50004">
    <property type="entry name" value="C2"/>
    <property type="match status" value="1"/>
</dbReference>
<evidence type="ECO:0000256" key="1">
    <source>
        <dbReference type="SAM" id="MobiDB-lite"/>
    </source>
</evidence>
<proteinExistence type="predicted"/>
<feature type="region of interest" description="Disordered" evidence="1">
    <location>
        <begin position="253"/>
        <end position="312"/>
    </location>
</feature>
<gene>
    <name evidence="3" type="ORF">K435DRAFT_780765</name>
</gene>
<dbReference type="GO" id="GO:0010628">
    <property type="term" value="P:positive regulation of gene expression"/>
    <property type="evidence" value="ECO:0007669"/>
    <property type="project" value="TreeGrafter"/>
</dbReference>
<feature type="compositionally biased region" description="Low complexity" evidence="1">
    <location>
        <begin position="455"/>
        <end position="464"/>
    </location>
</feature>
<dbReference type="InterPro" id="IPR000008">
    <property type="entry name" value="C2_dom"/>
</dbReference>
<feature type="compositionally biased region" description="Low complexity" evidence="1">
    <location>
        <begin position="709"/>
        <end position="722"/>
    </location>
</feature>
<feature type="compositionally biased region" description="Basic and acidic residues" evidence="1">
    <location>
        <begin position="407"/>
        <end position="420"/>
    </location>
</feature>
<dbReference type="CDD" id="cd00030">
    <property type="entry name" value="C2"/>
    <property type="match status" value="1"/>
</dbReference>
<feature type="compositionally biased region" description="Gly residues" evidence="1">
    <location>
        <begin position="374"/>
        <end position="406"/>
    </location>
</feature>
<feature type="domain" description="C2" evidence="2">
    <location>
        <begin position="21"/>
        <end position="165"/>
    </location>
</feature>